<evidence type="ECO:0000259" key="7">
    <source>
        <dbReference type="Pfam" id="PF02932"/>
    </source>
</evidence>
<comment type="subcellular location">
    <subcellularLocation>
        <location evidence="1">Membrane</location>
        <topology evidence="1">Multi-pass membrane protein</topology>
    </subcellularLocation>
</comment>
<keyword evidence="4 5" id="KW-0472">Membrane</keyword>
<feature type="domain" description="Neurotransmitter-gated ion-channel transmembrane" evidence="7">
    <location>
        <begin position="237"/>
        <end position="467"/>
    </location>
</feature>
<dbReference type="FunFam" id="2.70.170.10:FF:000028">
    <property type="entry name" value="AcetylCholine Receptor"/>
    <property type="match status" value="1"/>
</dbReference>
<gene>
    <name evidence="8" type="ORF">4_18</name>
</gene>
<protein>
    <submittedName>
        <fullName evidence="8">Neurotransmitter-gated ion-channel ligand binding domain protein</fullName>
    </submittedName>
</protein>
<dbReference type="PROSITE" id="PS00236">
    <property type="entry name" value="NEUROTR_ION_CHANNEL"/>
    <property type="match status" value="1"/>
</dbReference>
<dbReference type="InterPro" id="IPR006202">
    <property type="entry name" value="Neur_chan_lig-bd"/>
</dbReference>
<dbReference type="PRINTS" id="PR00252">
    <property type="entry name" value="NRIONCHANNEL"/>
</dbReference>
<evidence type="ECO:0000259" key="6">
    <source>
        <dbReference type="Pfam" id="PF02931"/>
    </source>
</evidence>
<dbReference type="EMBL" id="MK250088">
    <property type="protein sequence ID" value="QDY52138.1"/>
    <property type="molecule type" value="Genomic_DNA"/>
</dbReference>
<dbReference type="GO" id="GO:0004888">
    <property type="term" value="F:transmembrane signaling receptor activity"/>
    <property type="evidence" value="ECO:0007669"/>
    <property type="project" value="InterPro"/>
</dbReference>
<feature type="transmembrane region" description="Helical" evidence="5">
    <location>
        <begin position="263"/>
        <end position="285"/>
    </location>
</feature>
<dbReference type="InterPro" id="IPR006201">
    <property type="entry name" value="Neur_channel"/>
</dbReference>
<dbReference type="PANTHER" id="PTHR18945">
    <property type="entry name" value="NEUROTRANSMITTER GATED ION CHANNEL"/>
    <property type="match status" value="1"/>
</dbReference>
<evidence type="ECO:0000313" key="8">
    <source>
        <dbReference type="EMBL" id="QDY52138.1"/>
    </source>
</evidence>
<dbReference type="SUPFAM" id="SSF90112">
    <property type="entry name" value="Neurotransmitter-gated ion-channel transmembrane pore"/>
    <property type="match status" value="1"/>
</dbReference>
<keyword evidence="2 5" id="KW-0812">Transmembrane</keyword>
<feature type="transmembrane region" description="Helical" evidence="5">
    <location>
        <begin position="450"/>
        <end position="470"/>
    </location>
</feature>
<reference evidence="8" key="1">
    <citation type="submission" date="2018-11" db="EMBL/GenBank/DDBJ databases">
        <title>A distinct lineage of giant viruses engineers rhodopsin photosystems in predatory marine eukaryotes.</title>
        <authorList>
            <person name="Needham D.M."/>
            <person name="Yoshizawa S."/>
            <person name="Hosaka T."/>
            <person name="Poirier C."/>
            <person name="Choi C.-J."/>
            <person name="Hehenberger E."/>
            <person name="Irwin N.A.T."/>
            <person name="Wilken S."/>
            <person name="Yung C.-M."/>
            <person name="Bachy C."/>
            <person name="Kurihara R."/>
            <person name="Nakajima Y."/>
            <person name="Kojima K."/>
            <person name="Kimura-Someya T."/>
            <person name="Leonard G."/>
            <person name="Malmstrom R.R."/>
            <person name="Mende D."/>
            <person name="Olson D.K."/>
            <person name="Sudo Y."/>
            <person name="Sudek S."/>
            <person name="Richards T.A."/>
            <person name="DeLong E.F."/>
            <person name="Keeling P.J."/>
            <person name="Santoro A.E."/>
            <person name="Shirouzu M."/>
            <person name="Iwasaki W."/>
            <person name="Worden A.Z."/>
        </authorList>
    </citation>
    <scope>NUCLEOTIDE SEQUENCE</scope>
</reference>
<evidence type="ECO:0000256" key="5">
    <source>
        <dbReference type="SAM" id="Phobius"/>
    </source>
</evidence>
<accession>A0A5B8IFF0</accession>
<feature type="domain" description="Neurotransmitter-gated ion-channel ligand-binding" evidence="6">
    <location>
        <begin position="20"/>
        <end position="227"/>
    </location>
</feature>
<dbReference type="GO" id="GO:0016020">
    <property type="term" value="C:membrane"/>
    <property type="evidence" value="ECO:0007669"/>
    <property type="project" value="UniProtKB-SubCell"/>
</dbReference>
<evidence type="ECO:0000256" key="3">
    <source>
        <dbReference type="ARBA" id="ARBA00022989"/>
    </source>
</evidence>
<name>A0A5B8IFF0_9VIRU</name>
<dbReference type="Gene3D" id="1.20.58.390">
    <property type="entry name" value="Neurotransmitter-gated ion-channel transmembrane domain"/>
    <property type="match status" value="1"/>
</dbReference>
<dbReference type="InterPro" id="IPR038050">
    <property type="entry name" value="Neuro_actylchol_rec"/>
</dbReference>
<evidence type="ECO:0000256" key="2">
    <source>
        <dbReference type="ARBA" id="ARBA00022692"/>
    </source>
</evidence>
<dbReference type="Pfam" id="PF02932">
    <property type="entry name" value="Neur_chan_memb"/>
    <property type="match status" value="1"/>
</dbReference>
<feature type="transmembrane region" description="Helical" evidence="5">
    <location>
        <begin position="230"/>
        <end position="251"/>
    </location>
</feature>
<dbReference type="Pfam" id="PF02931">
    <property type="entry name" value="Neur_chan_LBD"/>
    <property type="match status" value="1"/>
</dbReference>
<evidence type="ECO:0000256" key="4">
    <source>
        <dbReference type="ARBA" id="ARBA00023136"/>
    </source>
</evidence>
<feature type="transmembrane region" description="Helical" evidence="5">
    <location>
        <begin position="291"/>
        <end position="314"/>
    </location>
</feature>
<dbReference type="InterPro" id="IPR018000">
    <property type="entry name" value="Neurotransmitter_ion_chnl_CS"/>
</dbReference>
<dbReference type="GO" id="GO:0005230">
    <property type="term" value="F:extracellular ligand-gated monoatomic ion channel activity"/>
    <property type="evidence" value="ECO:0007669"/>
    <property type="project" value="InterPro"/>
</dbReference>
<sequence length="473" mass="55144">MFKIINFLLLFTFVQGNIEEKNLLDNLFESYDKTTRPVKNYKDTLIVEMGLGVQTLESFNQMEESLALNIWLRSNWVDENLAWYNSSNVSFLSINPDDIWTPDIELLNAASKPEIYTLKGGLNLYNDGGIMYSKPGIFKYSCSLDLKKFPFDDQKCTMKFGNWIYNNSFVYLKPYDDEAKQVDILSSFSHSEWEIQDVTVIQKNETRECCPGEEFNTLYYSFILKRYPHYYKISMGMTVTLVVVSFIISLMSPDNVSRTGTAVFIPLTILALQLTIASKIPVVGYYTLMDQFFLCCFITSMICSIESGLVYALITTKSPWFFRIVEKFNLVSMKDFEENIKMEELDENIVQEIVEENNSEDGAFENIIKTLETKIDNNELELKRTQSYTEGIRNRKPIKKNIERNIEEGNDFLDNDVYKVINFDDKRLSLTDKERYIDDKLFSFVVNLDNVIRVVLPLVFFSIIIYIFSFEEK</sequence>
<dbReference type="InterPro" id="IPR036734">
    <property type="entry name" value="Neur_chan_lig-bd_sf"/>
</dbReference>
<dbReference type="InterPro" id="IPR006029">
    <property type="entry name" value="Neurotrans-gated_channel_TM"/>
</dbReference>
<keyword evidence="3 5" id="KW-1133">Transmembrane helix</keyword>
<evidence type="ECO:0000256" key="1">
    <source>
        <dbReference type="ARBA" id="ARBA00004141"/>
    </source>
</evidence>
<organism evidence="8">
    <name type="scientific">Mimiviridae sp. ChoanoV1</name>
    <dbReference type="NCBI Taxonomy" id="2596887"/>
    <lineage>
        <taxon>Viruses</taxon>
        <taxon>Varidnaviria</taxon>
        <taxon>Bamfordvirae</taxon>
        <taxon>Nucleocytoviricota</taxon>
        <taxon>Megaviricetes</taxon>
        <taxon>Imitervirales</taxon>
        <taxon>Schizomimiviridae</taxon>
    </lineage>
</organism>
<dbReference type="SUPFAM" id="SSF63712">
    <property type="entry name" value="Nicotinic receptor ligand binding domain-like"/>
    <property type="match status" value="1"/>
</dbReference>
<dbReference type="Gene3D" id="2.70.170.10">
    <property type="entry name" value="Neurotransmitter-gated ion-channel ligand-binding domain"/>
    <property type="match status" value="1"/>
</dbReference>
<proteinExistence type="predicted"/>
<dbReference type="InterPro" id="IPR036719">
    <property type="entry name" value="Neuro-gated_channel_TM_sf"/>
</dbReference>